<sequence>MFRNKLKRFRARQGERCGAFALCQARVKSSTYRRDLPRFGPAGTVPGIGGAKIPSTAGPAPASY</sequence>
<keyword evidence="3" id="KW-1185">Reference proteome</keyword>
<dbReference type="KEGG" id="esj:SJ05684_c03090"/>
<dbReference type="Proteomes" id="UP000217211">
    <property type="component" value="Chromosome"/>
</dbReference>
<dbReference type="EMBL" id="CP023067">
    <property type="protein sequence ID" value="ASY61777.1"/>
    <property type="molecule type" value="Genomic_DNA"/>
</dbReference>
<name>A0A249P7U1_9HYPH</name>
<gene>
    <name evidence="2" type="ORF">SJ05684_c03090</name>
</gene>
<organism evidence="2 3">
    <name type="scientific">Sinorhizobium sojae CCBAU 05684</name>
    <dbReference type="NCBI Taxonomy" id="716928"/>
    <lineage>
        <taxon>Bacteria</taxon>
        <taxon>Pseudomonadati</taxon>
        <taxon>Pseudomonadota</taxon>
        <taxon>Alphaproteobacteria</taxon>
        <taxon>Hyphomicrobiales</taxon>
        <taxon>Rhizobiaceae</taxon>
        <taxon>Sinorhizobium/Ensifer group</taxon>
        <taxon>Sinorhizobium</taxon>
    </lineage>
</organism>
<proteinExistence type="predicted"/>
<evidence type="ECO:0000256" key="1">
    <source>
        <dbReference type="SAM" id="MobiDB-lite"/>
    </source>
</evidence>
<evidence type="ECO:0000313" key="3">
    <source>
        <dbReference type="Proteomes" id="UP000217211"/>
    </source>
</evidence>
<evidence type="ECO:0000313" key="2">
    <source>
        <dbReference type="EMBL" id="ASY61777.1"/>
    </source>
</evidence>
<reference evidence="2 3" key="1">
    <citation type="submission" date="2017-08" db="EMBL/GenBank/DDBJ databases">
        <title>Multipartite genome sequences of Sinorhizobium species nodulating soybeans.</title>
        <authorList>
            <person name="Tian C.F."/>
        </authorList>
    </citation>
    <scope>NUCLEOTIDE SEQUENCE [LARGE SCALE GENOMIC DNA]</scope>
    <source>
        <strain evidence="2 3">CCBAU 05684</strain>
    </source>
</reference>
<feature type="region of interest" description="Disordered" evidence="1">
    <location>
        <begin position="34"/>
        <end position="64"/>
    </location>
</feature>
<protein>
    <submittedName>
        <fullName evidence="2">Uncharacterized protein</fullName>
    </submittedName>
</protein>
<dbReference type="AlphaFoldDB" id="A0A249P7U1"/>
<accession>A0A249P7U1</accession>